<dbReference type="InterPro" id="IPR021617">
    <property type="entry name" value="DUF3231"/>
</dbReference>
<dbReference type="Gene3D" id="1.20.1260.10">
    <property type="match status" value="2"/>
</dbReference>
<dbReference type="AlphaFoldDB" id="A0A5Q2TIR2"/>
<accession>A0A5Q2TIR2</accession>
<dbReference type="Proteomes" id="UP000339690">
    <property type="component" value="Chromosome"/>
</dbReference>
<evidence type="ECO:0000313" key="2">
    <source>
        <dbReference type="Proteomes" id="UP000339690"/>
    </source>
</evidence>
<protein>
    <submittedName>
        <fullName evidence="1">DUF3231 family protein</fullName>
    </submittedName>
</protein>
<gene>
    <name evidence="1" type="ORF">GI584_04255</name>
</gene>
<dbReference type="KEGG" id="grc:GI584_04255"/>
<organism evidence="1 2">
    <name type="scientific">Gracilibacillus salitolerans</name>
    <dbReference type="NCBI Taxonomy" id="2663022"/>
    <lineage>
        <taxon>Bacteria</taxon>
        <taxon>Bacillati</taxon>
        <taxon>Bacillota</taxon>
        <taxon>Bacilli</taxon>
        <taxon>Bacillales</taxon>
        <taxon>Bacillaceae</taxon>
        <taxon>Gracilibacillus</taxon>
    </lineage>
</organism>
<proteinExistence type="predicted"/>
<sequence length="335" mass="38003">MEHNHDNIKLTSAEVSYLWNTYLGDSLSICVFKYFLEHVEDKEIKTITTHALDLSQQHIETIQSIFLNEGIQIPQGFTEQDVNLKSKRLFTDVFYLKYIKNMTKGGLATYGRLLQNIYRHDIRSFFSKCLTSTIELDTEVVRLLLEKGIAACPPTIPYPQKIEFVHKQSFFLEGLGRRDALTGAEVANLHSNIETNQLGTSLAIAFSQVAQSNKVRKFILRGNDIASKHIKVFSSYLEMNSLPVPMSFDQEVTESTESPFSDKLMLFHFGLMIYAGIGNYGVAISESRKSDLVVDYTRLTAEILKLSEDFANIIVANEWLEQPPLSANRKDLTKG</sequence>
<evidence type="ECO:0000313" key="1">
    <source>
        <dbReference type="EMBL" id="QGH33298.1"/>
    </source>
</evidence>
<dbReference type="InterPro" id="IPR012347">
    <property type="entry name" value="Ferritin-like"/>
</dbReference>
<dbReference type="EMBL" id="CP045915">
    <property type="protein sequence ID" value="QGH33298.1"/>
    <property type="molecule type" value="Genomic_DNA"/>
</dbReference>
<reference evidence="1 2" key="1">
    <citation type="submission" date="2019-11" db="EMBL/GenBank/DDBJ databases">
        <title>Gracilibacillus salitolerans sp. nov., a moderate halophile isolated from a saline soil in northwest China.</title>
        <authorList>
            <person name="Gan L."/>
        </authorList>
    </citation>
    <scope>NUCLEOTIDE SEQUENCE [LARGE SCALE GENOMIC DNA]</scope>
    <source>
        <strain evidence="1 2">SCU50</strain>
    </source>
</reference>
<dbReference type="RefSeq" id="WP_100361866.1">
    <property type="nucleotide sequence ID" value="NZ_CP045915.1"/>
</dbReference>
<keyword evidence="2" id="KW-1185">Reference proteome</keyword>
<name>A0A5Q2TIR2_9BACI</name>
<dbReference type="Pfam" id="PF11553">
    <property type="entry name" value="DUF3231"/>
    <property type="match status" value="2"/>
</dbReference>